<evidence type="ECO:0000256" key="9">
    <source>
        <dbReference type="ARBA" id="ARBA00022722"/>
    </source>
</evidence>
<dbReference type="InterPro" id="IPR036397">
    <property type="entry name" value="RNaseH_sf"/>
</dbReference>
<evidence type="ECO:0000256" key="2">
    <source>
        <dbReference type="ARBA" id="ARBA00001946"/>
    </source>
</evidence>
<dbReference type="PANTHER" id="PTHR10954">
    <property type="entry name" value="RIBONUCLEASE H2 SUBUNIT A"/>
    <property type="match status" value="1"/>
</dbReference>
<evidence type="ECO:0000256" key="1">
    <source>
        <dbReference type="ARBA" id="ARBA00000077"/>
    </source>
</evidence>
<proteinExistence type="inferred from homology"/>
<evidence type="ECO:0000313" key="18">
    <source>
        <dbReference type="EMBL" id="XBQ23323.1"/>
    </source>
</evidence>
<evidence type="ECO:0000256" key="16">
    <source>
        <dbReference type="RuleBase" id="RU003515"/>
    </source>
</evidence>
<dbReference type="KEGG" id="fld:ABNE31_00045"/>
<evidence type="ECO:0000256" key="4">
    <source>
        <dbReference type="ARBA" id="ARBA00004496"/>
    </source>
</evidence>
<dbReference type="RefSeq" id="WP_179385857.1">
    <property type="nucleotide sequence ID" value="NZ_CP157804.1"/>
</dbReference>
<keyword evidence="13 14" id="KW-0464">Manganese</keyword>
<evidence type="ECO:0000256" key="5">
    <source>
        <dbReference type="ARBA" id="ARBA00007383"/>
    </source>
</evidence>
<keyword evidence="10 14" id="KW-0479">Metal-binding</keyword>
<dbReference type="HAMAP" id="MF_00052_B">
    <property type="entry name" value="RNase_HII_B"/>
    <property type="match status" value="1"/>
</dbReference>
<evidence type="ECO:0000256" key="8">
    <source>
        <dbReference type="ARBA" id="ARBA00022490"/>
    </source>
</evidence>
<evidence type="ECO:0000256" key="12">
    <source>
        <dbReference type="ARBA" id="ARBA00022801"/>
    </source>
</evidence>
<accession>A0AAU7MY36</accession>
<gene>
    <name evidence="14" type="primary">rnhB</name>
    <name evidence="18" type="ORF">ABNE31_00045</name>
</gene>
<dbReference type="GO" id="GO:0004523">
    <property type="term" value="F:RNA-DNA hybrid ribonuclease activity"/>
    <property type="evidence" value="ECO:0007669"/>
    <property type="project" value="UniProtKB-UniRule"/>
</dbReference>
<comment type="cofactor">
    <cofactor evidence="2">
        <name>Mg(2+)</name>
        <dbReference type="ChEBI" id="CHEBI:18420"/>
    </cofactor>
</comment>
<dbReference type="GO" id="GO:0005737">
    <property type="term" value="C:cytoplasm"/>
    <property type="evidence" value="ECO:0007669"/>
    <property type="project" value="UniProtKB-SubCell"/>
</dbReference>
<comment type="cofactor">
    <cofactor evidence="14 15">
        <name>Mn(2+)</name>
        <dbReference type="ChEBI" id="CHEBI:29035"/>
    </cofactor>
    <cofactor evidence="14 15">
        <name>Mg(2+)</name>
        <dbReference type="ChEBI" id="CHEBI:18420"/>
    </cofactor>
    <text evidence="14 15">Manganese or magnesium. Binds 1 divalent metal ion per monomer in the absence of substrate. May bind a second metal ion after substrate binding.</text>
</comment>
<dbReference type="NCBIfam" id="NF000595">
    <property type="entry name" value="PRK00015.1-3"/>
    <property type="match status" value="1"/>
</dbReference>
<dbReference type="GO" id="GO:0043137">
    <property type="term" value="P:DNA replication, removal of RNA primer"/>
    <property type="evidence" value="ECO:0007669"/>
    <property type="project" value="TreeGrafter"/>
</dbReference>
<dbReference type="InterPro" id="IPR022898">
    <property type="entry name" value="RNase_HII"/>
</dbReference>
<dbReference type="InterPro" id="IPR024567">
    <property type="entry name" value="RNase_HII/HIII_dom"/>
</dbReference>
<dbReference type="EMBL" id="CP157804">
    <property type="protein sequence ID" value="XBQ23323.1"/>
    <property type="molecule type" value="Genomic_DNA"/>
</dbReference>
<comment type="function">
    <text evidence="3 14 16">Endonuclease that specifically degrades the RNA of RNA-DNA hybrids.</text>
</comment>
<keyword evidence="11 14" id="KW-0255">Endonuclease</keyword>
<evidence type="ECO:0000256" key="10">
    <source>
        <dbReference type="ARBA" id="ARBA00022723"/>
    </source>
</evidence>
<evidence type="ECO:0000256" key="14">
    <source>
        <dbReference type="HAMAP-Rule" id="MF_00052"/>
    </source>
</evidence>
<evidence type="ECO:0000259" key="17">
    <source>
        <dbReference type="PROSITE" id="PS51975"/>
    </source>
</evidence>
<organism evidence="18">
    <name type="scientific">Flagellimonas sp. MMG031</name>
    <dbReference type="NCBI Taxonomy" id="3158549"/>
    <lineage>
        <taxon>Bacteria</taxon>
        <taxon>Pseudomonadati</taxon>
        <taxon>Bacteroidota</taxon>
        <taxon>Flavobacteriia</taxon>
        <taxon>Flavobacteriales</taxon>
        <taxon>Flavobacteriaceae</taxon>
        <taxon>Flagellimonas</taxon>
    </lineage>
</organism>
<protein>
    <recommendedName>
        <fullName evidence="7 14">Ribonuclease HII</fullName>
        <shortName evidence="14">RNase HII</shortName>
        <ecNumber evidence="6 14">3.1.26.4</ecNumber>
    </recommendedName>
</protein>
<keyword evidence="9 14" id="KW-0540">Nuclease</keyword>
<dbReference type="GO" id="GO:0003723">
    <property type="term" value="F:RNA binding"/>
    <property type="evidence" value="ECO:0007669"/>
    <property type="project" value="UniProtKB-UniRule"/>
</dbReference>
<comment type="similarity">
    <text evidence="5 14 16">Belongs to the RNase HII family.</text>
</comment>
<dbReference type="CDD" id="cd07182">
    <property type="entry name" value="RNase_HII_bacteria_HII_like"/>
    <property type="match status" value="1"/>
</dbReference>
<feature type="binding site" evidence="14 15">
    <location>
        <position position="16"/>
    </location>
    <ligand>
        <name>a divalent metal cation</name>
        <dbReference type="ChEBI" id="CHEBI:60240"/>
    </ligand>
</feature>
<name>A0AAU7MY36_9FLAO</name>
<feature type="binding site" evidence="14 15">
    <location>
        <position position="107"/>
    </location>
    <ligand>
        <name>a divalent metal cation</name>
        <dbReference type="ChEBI" id="CHEBI:60240"/>
    </ligand>
</feature>
<dbReference type="GO" id="GO:0030145">
    <property type="term" value="F:manganese ion binding"/>
    <property type="evidence" value="ECO:0007669"/>
    <property type="project" value="UniProtKB-UniRule"/>
</dbReference>
<evidence type="ECO:0000256" key="15">
    <source>
        <dbReference type="PROSITE-ProRule" id="PRU01319"/>
    </source>
</evidence>
<comment type="subcellular location">
    <subcellularLocation>
        <location evidence="4 14">Cytoplasm</location>
    </subcellularLocation>
</comment>
<dbReference type="Gene3D" id="3.30.420.10">
    <property type="entry name" value="Ribonuclease H-like superfamily/Ribonuclease H"/>
    <property type="match status" value="1"/>
</dbReference>
<keyword evidence="8 14" id="KW-0963">Cytoplasm</keyword>
<evidence type="ECO:0000256" key="11">
    <source>
        <dbReference type="ARBA" id="ARBA00022759"/>
    </source>
</evidence>
<sequence length="198" mass="22759">MLKSCYRTFFEAGTDEAGRGCLAGPVTAAAIILPEKFNHNTLNDSKQLSEAKRTLLKPILEEEAVCFSVSHVFQEEIDEINILNASFLAMHRAIAQLSPQPEFLIVDGNRFKPYPKIEHQCIIKGDSKYMSIAAASVLAKTYRDEYMARIHEEFPMYNWKKNKGYPTKEHREAIRTYGLTKYHRKSFRQLPEQLSLDI</sequence>
<feature type="binding site" evidence="14 15">
    <location>
        <position position="15"/>
    </location>
    <ligand>
        <name>a divalent metal cation</name>
        <dbReference type="ChEBI" id="CHEBI:60240"/>
    </ligand>
</feature>
<evidence type="ECO:0000256" key="7">
    <source>
        <dbReference type="ARBA" id="ARBA00019179"/>
    </source>
</evidence>
<keyword evidence="12 14" id="KW-0378">Hydrolase</keyword>
<reference evidence="18" key="1">
    <citation type="submission" date="2024-05" db="EMBL/GenBank/DDBJ databases">
        <title>Draft Genome Sequences of Flagellimonas sp. MMG031 and Marinobacter sp. MMG032 Isolated from the dinoflagellate Symbiodinium pilosum.</title>
        <authorList>
            <person name="Shikuma N.J."/>
            <person name="Farrell M.V."/>
        </authorList>
    </citation>
    <scope>NUCLEOTIDE SEQUENCE</scope>
    <source>
        <strain evidence="18">MMG031</strain>
    </source>
</reference>
<dbReference type="GO" id="GO:0032299">
    <property type="term" value="C:ribonuclease H2 complex"/>
    <property type="evidence" value="ECO:0007669"/>
    <property type="project" value="TreeGrafter"/>
</dbReference>
<dbReference type="EC" id="3.1.26.4" evidence="6 14"/>
<comment type="catalytic activity">
    <reaction evidence="1 14 15 16">
        <text>Endonucleolytic cleavage to 5'-phosphomonoester.</text>
        <dbReference type="EC" id="3.1.26.4"/>
    </reaction>
</comment>
<dbReference type="Pfam" id="PF01351">
    <property type="entry name" value="RNase_HII"/>
    <property type="match status" value="1"/>
</dbReference>
<dbReference type="InterPro" id="IPR001352">
    <property type="entry name" value="RNase_HII/HIII"/>
</dbReference>
<dbReference type="InterPro" id="IPR012337">
    <property type="entry name" value="RNaseH-like_sf"/>
</dbReference>
<dbReference type="SUPFAM" id="SSF53098">
    <property type="entry name" value="Ribonuclease H-like"/>
    <property type="match status" value="1"/>
</dbReference>
<evidence type="ECO:0000256" key="6">
    <source>
        <dbReference type="ARBA" id="ARBA00012180"/>
    </source>
</evidence>
<evidence type="ECO:0000256" key="13">
    <source>
        <dbReference type="ARBA" id="ARBA00023211"/>
    </source>
</evidence>
<feature type="domain" description="RNase H type-2" evidence="17">
    <location>
        <begin position="9"/>
        <end position="198"/>
    </location>
</feature>
<dbReference type="PROSITE" id="PS51975">
    <property type="entry name" value="RNASE_H_2"/>
    <property type="match status" value="1"/>
</dbReference>
<evidence type="ECO:0000256" key="3">
    <source>
        <dbReference type="ARBA" id="ARBA00004065"/>
    </source>
</evidence>
<dbReference type="GO" id="GO:0006298">
    <property type="term" value="P:mismatch repair"/>
    <property type="evidence" value="ECO:0007669"/>
    <property type="project" value="TreeGrafter"/>
</dbReference>
<dbReference type="PANTHER" id="PTHR10954:SF18">
    <property type="entry name" value="RIBONUCLEASE HII"/>
    <property type="match status" value="1"/>
</dbReference>
<dbReference type="AlphaFoldDB" id="A0AAU7MY36"/>